<name>A0A914D901_9BILA</name>
<reference evidence="2" key="1">
    <citation type="submission" date="2022-11" db="UniProtKB">
        <authorList>
            <consortium name="WormBaseParasite"/>
        </authorList>
    </citation>
    <scope>IDENTIFICATION</scope>
</reference>
<accession>A0A914D901</accession>
<dbReference type="Proteomes" id="UP000887540">
    <property type="component" value="Unplaced"/>
</dbReference>
<keyword evidence="1" id="KW-1185">Reference proteome</keyword>
<dbReference type="AlphaFoldDB" id="A0A914D901"/>
<dbReference type="InterPro" id="IPR029063">
    <property type="entry name" value="SAM-dependent_MTases_sf"/>
</dbReference>
<proteinExistence type="predicted"/>
<dbReference type="Gene3D" id="3.40.50.150">
    <property type="entry name" value="Vaccinia Virus protein VP39"/>
    <property type="match status" value="1"/>
</dbReference>
<organism evidence="1 2">
    <name type="scientific">Acrobeloides nanus</name>
    <dbReference type="NCBI Taxonomy" id="290746"/>
    <lineage>
        <taxon>Eukaryota</taxon>
        <taxon>Metazoa</taxon>
        <taxon>Ecdysozoa</taxon>
        <taxon>Nematoda</taxon>
        <taxon>Chromadorea</taxon>
        <taxon>Rhabditida</taxon>
        <taxon>Tylenchina</taxon>
        <taxon>Cephalobomorpha</taxon>
        <taxon>Cephaloboidea</taxon>
        <taxon>Cephalobidae</taxon>
        <taxon>Acrobeloides</taxon>
    </lineage>
</organism>
<protein>
    <submittedName>
        <fullName evidence="2">Class I SAM-dependent methyltransferase</fullName>
    </submittedName>
</protein>
<evidence type="ECO:0000313" key="1">
    <source>
        <dbReference type="Proteomes" id="UP000887540"/>
    </source>
</evidence>
<sequence length="76" mass="8710">MKSIGLDDIVSPLRMRSDLAARLLNNYKIFADIIFIDADHSYEGCKRDLELFYPLLKKHGIMYGDDYNGDGMPLLI</sequence>
<evidence type="ECO:0000313" key="2">
    <source>
        <dbReference type="WBParaSite" id="ACRNAN_scaffold20045.g11541.t1"/>
    </source>
</evidence>
<dbReference type="WBParaSite" id="ACRNAN_scaffold20045.g11541.t1">
    <property type="protein sequence ID" value="ACRNAN_scaffold20045.g11541.t1"/>
    <property type="gene ID" value="ACRNAN_scaffold20045.g11541"/>
</dbReference>
<dbReference type="Pfam" id="PF13578">
    <property type="entry name" value="Methyltransf_24"/>
    <property type="match status" value="1"/>
</dbReference>
<dbReference type="SUPFAM" id="SSF53335">
    <property type="entry name" value="S-adenosyl-L-methionine-dependent methyltransferases"/>
    <property type="match status" value="1"/>
</dbReference>